<dbReference type="EMBL" id="JADEXG010000008">
    <property type="protein sequence ID" value="MBE9076673.1"/>
    <property type="molecule type" value="Genomic_DNA"/>
</dbReference>
<name>A0A8J7DBN7_9CYAN</name>
<reference evidence="1" key="1">
    <citation type="submission" date="2020-10" db="EMBL/GenBank/DDBJ databases">
        <authorList>
            <person name="Castelo-Branco R."/>
            <person name="Eusebio N."/>
            <person name="Adriana R."/>
            <person name="Vieira A."/>
            <person name="Brugerolle De Fraissinette N."/>
            <person name="Rezende De Castro R."/>
            <person name="Schneider M.P."/>
            <person name="Vasconcelos V."/>
            <person name="Leao P.N."/>
        </authorList>
    </citation>
    <scope>NUCLEOTIDE SEQUENCE</scope>
    <source>
        <strain evidence="1">LEGE 07310</strain>
    </source>
</reference>
<proteinExistence type="predicted"/>
<organism evidence="1 2">
    <name type="scientific">Vasconcelosia minhoensis LEGE 07310</name>
    <dbReference type="NCBI Taxonomy" id="915328"/>
    <lineage>
        <taxon>Bacteria</taxon>
        <taxon>Bacillati</taxon>
        <taxon>Cyanobacteriota</taxon>
        <taxon>Cyanophyceae</taxon>
        <taxon>Nodosilineales</taxon>
        <taxon>Cymatolegaceae</taxon>
        <taxon>Vasconcelosia</taxon>
        <taxon>Vasconcelosia minhoensis</taxon>
    </lineage>
</organism>
<accession>A0A8J7DBN7</accession>
<evidence type="ECO:0000313" key="2">
    <source>
        <dbReference type="Proteomes" id="UP000636505"/>
    </source>
</evidence>
<evidence type="ECO:0000313" key="1">
    <source>
        <dbReference type="EMBL" id="MBE9076673.1"/>
    </source>
</evidence>
<comment type="caution">
    <text evidence="1">The sequence shown here is derived from an EMBL/GenBank/DDBJ whole genome shotgun (WGS) entry which is preliminary data.</text>
</comment>
<gene>
    <name evidence="1" type="ORF">IQ241_05070</name>
</gene>
<dbReference type="AlphaFoldDB" id="A0A8J7DBN7"/>
<dbReference type="RefSeq" id="WP_193905335.1">
    <property type="nucleotide sequence ID" value="NZ_JADEXG010000008.1"/>
</dbReference>
<protein>
    <submittedName>
        <fullName evidence="1">Uncharacterized protein</fullName>
    </submittedName>
</protein>
<sequence length="81" mass="8768">MSARQAPRCPPRRRTAILISVARASTEATALPVPMNGLEQDWPYSGKQAALRLKVNSAIAKTVQNRSCSSGFKALMGQIEL</sequence>
<dbReference type="Proteomes" id="UP000636505">
    <property type="component" value="Unassembled WGS sequence"/>
</dbReference>
<keyword evidence="2" id="KW-1185">Reference proteome</keyword>